<dbReference type="SMART" id="SM00342">
    <property type="entry name" value="HTH_ARAC"/>
    <property type="match status" value="1"/>
</dbReference>
<reference evidence="5 6" key="1">
    <citation type="submission" date="2018-06" db="EMBL/GenBank/DDBJ databases">
        <title>Streptacidiphilus pinicola sp. nov., isolated from pine grove soil.</title>
        <authorList>
            <person name="Roh S.G."/>
            <person name="Park S."/>
            <person name="Kim M.-K."/>
            <person name="Yun B.-R."/>
            <person name="Park J."/>
            <person name="Kim M.J."/>
            <person name="Kim Y.S."/>
            <person name="Kim S.B."/>
        </authorList>
    </citation>
    <scope>NUCLEOTIDE SEQUENCE [LARGE SCALE GENOMIC DNA]</scope>
    <source>
        <strain evidence="5 6">MMS16-CNU450</strain>
    </source>
</reference>
<dbReference type="InterPro" id="IPR020449">
    <property type="entry name" value="Tscrpt_reg_AraC-type_HTH"/>
</dbReference>
<dbReference type="InterPro" id="IPR050204">
    <property type="entry name" value="AraC_XylS_family_regulators"/>
</dbReference>
<dbReference type="Pfam" id="PF14525">
    <property type="entry name" value="AraC_binding_2"/>
    <property type="match status" value="1"/>
</dbReference>
<dbReference type="GO" id="GO:0003700">
    <property type="term" value="F:DNA-binding transcription factor activity"/>
    <property type="evidence" value="ECO:0007669"/>
    <property type="project" value="InterPro"/>
</dbReference>
<dbReference type="SUPFAM" id="SSF46689">
    <property type="entry name" value="Homeodomain-like"/>
    <property type="match status" value="1"/>
</dbReference>
<comment type="caution">
    <text evidence="5">The sequence shown here is derived from an EMBL/GenBank/DDBJ whole genome shotgun (WGS) entry which is preliminary data.</text>
</comment>
<dbReference type="Gene3D" id="1.10.10.60">
    <property type="entry name" value="Homeodomain-like"/>
    <property type="match status" value="1"/>
</dbReference>
<keyword evidence="1" id="KW-0805">Transcription regulation</keyword>
<proteinExistence type="predicted"/>
<evidence type="ECO:0000313" key="6">
    <source>
        <dbReference type="Proteomes" id="UP000248889"/>
    </source>
</evidence>
<dbReference type="GO" id="GO:0043565">
    <property type="term" value="F:sequence-specific DNA binding"/>
    <property type="evidence" value="ECO:0007669"/>
    <property type="project" value="InterPro"/>
</dbReference>
<evidence type="ECO:0000313" key="5">
    <source>
        <dbReference type="EMBL" id="RAG84292.1"/>
    </source>
</evidence>
<keyword evidence="2" id="KW-0238">DNA-binding</keyword>
<dbReference type="InterPro" id="IPR018060">
    <property type="entry name" value="HTH_AraC"/>
</dbReference>
<dbReference type="AlphaFoldDB" id="A0A2X0IGW5"/>
<sequence>MEWVGGSTAEVSARERFDWFNEVVASALAPVALATENPTAFQAEGAALALGHVQISRYSYSPVRARRTPTLIRRNDPEQYQLGLVTKGSMWLSQHRGESGTLIGDMVLWDTSRPFESGCGPTDPTVEAFVLQIPKSQLPLPADHIDRLLARKISGRTGLGAILAQFLINLGSHGPDCRPQDLDGLGTIAVELTSACLAQQLGELPDMSSASHSRTLLRQINTFIESNLADPELTPRAIADRHHISLRTLYLLFQDQPESVAASIRRRRLEHCHADLTNPRLRDQPIHTIAARWGFTQPAAFSRAFRTSYGTTPREHRSQATGH</sequence>
<protein>
    <submittedName>
        <fullName evidence="5">AraC family transcriptional regulator</fullName>
    </submittedName>
</protein>
<dbReference type="RefSeq" id="WP_111501958.1">
    <property type="nucleotide sequence ID" value="NZ_QKYN01000067.1"/>
</dbReference>
<dbReference type="PANTHER" id="PTHR46796">
    <property type="entry name" value="HTH-TYPE TRANSCRIPTIONAL ACTIVATOR RHAS-RELATED"/>
    <property type="match status" value="1"/>
</dbReference>
<dbReference type="Proteomes" id="UP000248889">
    <property type="component" value="Unassembled WGS sequence"/>
</dbReference>
<dbReference type="InterPro" id="IPR035418">
    <property type="entry name" value="AraC-bd_2"/>
</dbReference>
<name>A0A2X0IGW5_9ACTN</name>
<accession>A0A2X0IGW5</accession>
<dbReference type="Pfam" id="PF12833">
    <property type="entry name" value="HTH_18"/>
    <property type="match status" value="1"/>
</dbReference>
<keyword evidence="3" id="KW-0804">Transcription</keyword>
<dbReference type="PROSITE" id="PS01124">
    <property type="entry name" value="HTH_ARAC_FAMILY_2"/>
    <property type="match status" value="1"/>
</dbReference>
<organism evidence="5 6">
    <name type="scientific">Streptacidiphilus pinicola</name>
    <dbReference type="NCBI Taxonomy" id="2219663"/>
    <lineage>
        <taxon>Bacteria</taxon>
        <taxon>Bacillati</taxon>
        <taxon>Actinomycetota</taxon>
        <taxon>Actinomycetes</taxon>
        <taxon>Kitasatosporales</taxon>
        <taxon>Streptomycetaceae</taxon>
        <taxon>Streptacidiphilus</taxon>
    </lineage>
</organism>
<gene>
    <name evidence="5" type="ORF">DN069_17520</name>
</gene>
<dbReference type="InterPro" id="IPR009057">
    <property type="entry name" value="Homeodomain-like_sf"/>
</dbReference>
<evidence type="ECO:0000256" key="1">
    <source>
        <dbReference type="ARBA" id="ARBA00023015"/>
    </source>
</evidence>
<feature type="domain" description="HTH araC/xylS-type" evidence="4">
    <location>
        <begin position="218"/>
        <end position="319"/>
    </location>
</feature>
<dbReference type="PANTHER" id="PTHR46796:SF6">
    <property type="entry name" value="ARAC SUBFAMILY"/>
    <property type="match status" value="1"/>
</dbReference>
<evidence type="ECO:0000256" key="2">
    <source>
        <dbReference type="ARBA" id="ARBA00023125"/>
    </source>
</evidence>
<evidence type="ECO:0000259" key="4">
    <source>
        <dbReference type="PROSITE" id="PS01124"/>
    </source>
</evidence>
<evidence type="ECO:0000256" key="3">
    <source>
        <dbReference type="ARBA" id="ARBA00023163"/>
    </source>
</evidence>
<dbReference type="OrthoDB" id="9799345at2"/>
<dbReference type="PRINTS" id="PR00032">
    <property type="entry name" value="HTHARAC"/>
</dbReference>
<dbReference type="EMBL" id="QKYN01000067">
    <property type="protein sequence ID" value="RAG84292.1"/>
    <property type="molecule type" value="Genomic_DNA"/>
</dbReference>
<keyword evidence="6" id="KW-1185">Reference proteome</keyword>